<sequence>MIRIENLSKYYGEVKAVRSVSFQL</sequence>
<evidence type="ECO:0000313" key="1">
    <source>
        <dbReference type="EMBL" id="SVC05329.1"/>
    </source>
</evidence>
<proteinExistence type="predicted"/>
<dbReference type="EMBL" id="UINC01070855">
    <property type="protein sequence ID" value="SVC05329.1"/>
    <property type="molecule type" value="Genomic_DNA"/>
</dbReference>
<reference evidence="1" key="1">
    <citation type="submission" date="2018-05" db="EMBL/GenBank/DDBJ databases">
        <authorList>
            <person name="Lanie J.A."/>
            <person name="Ng W.-L."/>
            <person name="Kazmierczak K.M."/>
            <person name="Andrzejewski T.M."/>
            <person name="Davidsen T.M."/>
            <person name="Wayne K.J."/>
            <person name="Tettelin H."/>
            <person name="Glass J.I."/>
            <person name="Rusch D."/>
            <person name="Podicherti R."/>
            <person name="Tsui H.-C.T."/>
            <person name="Winkler M.E."/>
        </authorList>
    </citation>
    <scope>NUCLEOTIDE SEQUENCE</scope>
</reference>
<organism evidence="1">
    <name type="scientific">marine metagenome</name>
    <dbReference type="NCBI Taxonomy" id="408172"/>
    <lineage>
        <taxon>unclassified sequences</taxon>
        <taxon>metagenomes</taxon>
        <taxon>ecological metagenomes</taxon>
    </lineage>
</organism>
<dbReference type="AlphaFoldDB" id="A0A382J135"/>
<gene>
    <name evidence="1" type="ORF">METZ01_LOCUS258183</name>
</gene>
<protein>
    <submittedName>
        <fullName evidence="1">Uncharacterized protein</fullName>
    </submittedName>
</protein>
<feature type="non-terminal residue" evidence="1">
    <location>
        <position position="24"/>
    </location>
</feature>
<name>A0A382J135_9ZZZZ</name>
<accession>A0A382J135</accession>